<dbReference type="GO" id="GO:0030975">
    <property type="term" value="F:thiamine binding"/>
    <property type="evidence" value="ECO:0007669"/>
    <property type="project" value="InterPro"/>
</dbReference>
<evidence type="ECO:0000256" key="4">
    <source>
        <dbReference type="ARBA" id="ARBA00022840"/>
    </source>
</evidence>
<keyword evidence="1" id="KW-0808">Transferase</keyword>
<dbReference type="PANTHER" id="PTHR41299">
    <property type="entry name" value="THIAMINE PYROPHOSPHOKINASE"/>
    <property type="match status" value="1"/>
</dbReference>
<accession>A0A4R5N7Q0</accession>
<dbReference type="PANTHER" id="PTHR41299:SF1">
    <property type="entry name" value="THIAMINE PYROPHOSPHOKINASE"/>
    <property type="match status" value="1"/>
</dbReference>
<keyword evidence="2" id="KW-0547">Nucleotide-binding</keyword>
<dbReference type="RefSeq" id="WP_010008649.1">
    <property type="nucleotide sequence ID" value="NZ_JAGYGP010000001.1"/>
</dbReference>
<dbReference type="EMBL" id="PUFI01000015">
    <property type="protein sequence ID" value="TDG67743.1"/>
    <property type="molecule type" value="Genomic_DNA"/>
</dbReference>
<dbReference type="InterPro" id="IPR007373">
    <property type="entry name" value="Thiamin_PyroPKinase_B1-bd"/>
</dbReference>
<dbReference type="GO" id="GO:0009229">
    <property type="term" value="P:thiamine diphosphate biosynthetic process"/>
    <property type="evidence" value="ECO:0007669"/>
    <property type="project" value="InterPro"/>
</dbReference>
<dbReference type="EC" id="2.7.6.2" evidence="5"/>
<dbReference type="InterPro" id="IPR036759">
    <property type="entry name" value="TPK_catalytic_sf"/>
</dbReference>
<dbReference type="InterPro" id="IPR053149">
    <property type="entry name" value="TPK"/>
</dbReference>
<keyword evidence="4" id="KW-0067">ATP-binding</keyword>
<dbReference type="SUPFAM" id="SSF63999">
    <property type="entry name" value="Thiamin pyrophosphokinase, catalytic domain"/>
    <property type="match status" value="1"/>
</dbReference>
<dbReference type="GO" id="GO:0005524">
    <property type="term" value="F:ATP binding"/>
    <property type="evidence" value="ECO:0007669"/>
    <property type="project" value="UniProtKB-KW"/>
</dbReference>
<dbReference type="Pfam" id="PF04263">
    <property type="entry name" value="TPK_catalytic"/>
    <property type="match status" value="1"/>
</dbReference>
<evidence type="ECO:0000313" key="8">
    <source>
        <dbReference type="Proteomes" id="UP000295681"/>
    </source>
</evidence>
<evidence type="ECO:0000256" key="1">
    <source>
        <dbReference type="ARBA" id="ARBA00022679"/>
    </source>
</evidence>
<keyword evidence="3" id="KW-0418">Kinase</keyword>
<evidence type="ECO:0000256" key="2">
    <source>
        <dbReference type="ARBA" id="ARBA00022741"/>
    </source>
</evidence>
<dbReference type="STRING" id="907931.GCA_000165675_00164"/>
<dbReference type="Pfam" id="PF04265">
    <property type="entry name" value="TPK_B1_binding"/>
    <property type="match status" value="1"/>
</dbReference>
<organism evidence="7 8">
    <name type="scientific">Leuconostoc fallax</name>
    <dbReference type="NCBI Taxonomy" id="1251"/>
    <lineage>
        <taxon>Bacteria</taxon>
        <taxon>Bacillati</taxon>
        <taxon>Bacillota</taxon>
        <taxon>Bacilli</taxon>
        <taxon>Lactobacillales</taxon>
        <taxon>Lactobacillaceae</taxon>
        <taxon>Leuconostoc</taxon>
    </lineage>
</organism>
<comment type="caution">
    <text evidence="7">The sequence shown here is derived from an EMBL/GenBank/DDBJ whole genome shotgun (WGS) entry which is preliminary data.</text>
</comment>
<dbReference type="InterPro" id="IPR006282">
    <property type="entry name" value="Thi_PPkinase"/>
</dbReference>
<dbReference type="SMART" id="SM00983">
    <property type="entry name" value="TPK_B1_binding"/>
    <property type="match status" value="1"/>
</dbReference>
<name>A0A4R5N7Q0_9LACO</name>
<dbReference type="GO" id="GO:0016301">
    <property type="term" value="F:kinase activity"/>
    <property type="evidence" value="ECO:0007669"/>
    <property type="project" value="UniProtKB-KW"/>
</dbReference>
<sequence>MQINILAGGPTELWPDNIFEEPGQWIGADRGTWYLYQHQVHMKMAVGDFDSLTLSEYQELQQHFVDTQVIHVKAEKDETDTELALMYARDMQPTHIKVFGATGGRLDHLLSNLWQMGDEKFTVIREKVTFIDKCNAVNYFGPGEHVLIKNDKTRYLGFMALANINDFHIKDAKYTLDLNTTQLMPKMWSSNEFIGEQVHFSLKQGIIMTVQTCDV</sequence>
<reference evidence="7 8" key="1">
    <citation type="journal article" date="2019" name="Appl. Microbiol. Biotechnol.">
        <title>Uncovering carbohydrate metabolism through a genotype-phenotype association study of 56 lactic acid bacteria genomes.</title>
        <authorList>
            <person name="Buron-Moles G."/>
            <person name="Chailyan A."/>
            <person name="Dolejs I."/>
            <person name="Forster J."/>
            <person name="Miks M.H."/>
        </authorList>
    </citation>
    <scope>NUCLEOTIDE SEQUENCE [LARGE SCALE GENOMIC DNA]</scope>
    <source>
        <strain evidence="7 8">ATCC 700006</strain>
    </source>
</reference>
<feature type="domain" description="Thiamin pyrophosphokinase thiamin-binding" evidence="6">
    <location>
        <begin position="143"/>
        <end position="208"/>
    </location>
</feature>
<dbReference type="Gene3D" id="3.40.50.10240">
    <property type="entry name" value="Thiamin pyrophosphokinase, catalytic domain"/>
    <property type="match status" value="1"/>
</dbReference>
<proteinExistence type="predicted"/>
<dbReference type="Proteomes" id="UP000295681">
    <property type="component" value="Unassembled WGS sequence"/>
</dbReference>
<dbReference type="NCBIfam" id="TIGR01378">
    <property type="entry name" value="thi_PPkinase"/>
    <property type="match status" value="1"/>
</dbReference>
<evidence type="ECO:0000256" key="3">
    <source>
        <dbReference type="ARBA" id="ARBA00022777"/>
    </source>
</evidence>
<dbReference type="CDD" id="cd07995">
    <property type="entry name" value="TPK"/>
    <property type="match status" value="1"/>
</dbReference>
<dbReference type="GO" id="GO:0004788">
    <property type="term" value="F:thiamine diphosphokinase activity"/>
    <property type="evidence" value="ECO:0007669"/>
    <property type="project" value="UniProtKB-UniRule"/>
</dbReference>
<keyword evidence="8" id="KW-1185">Reference proteome</keyword>
<gene>
    <name evidence="7" type="ORF">C5L23_001542</name>
</gene>
<dbReference type="InterPro" id="IPR007371">
    <property type="entry name" value="TPK_catalytic"/>
</dbReference>
<evidence type="ECO:0000256" key="5">
    <source>
        <dbReference type="NCBIfam" id="TIGR01378"/>
    </source>
</evidence>
<dbReference type="GO" id="GO:0006772">
    <property type="term" value="P:thiamine metabolic process"/>
    <property type="evidence" value="ECO:0007669"/>
    <property type="project" value="UniProtKB-UniRule"/>
</dbReference>
<evidence type="ECO:0000259" key="6">
    <source>
        <dbReference type="SMART" id="SM00983"/>
    </source>
</evidence>
<evidence type="ECO:0000313" key="7">
    <source>
        <dbReference type="EMBL" id="TDG67743.1"/>
    </source>
</evidence>
<dbReference type="AlphaFoldDB" id="A0A4R5N7Q0"/>
<protein>
    <recommendedName>
        <fullName evidence="5">Thiamine diphosphokinase</fullName>
        <ecNumber evidence="5">2.7.6.2</ecNumber>
    </recommendedName>
</protein>